<dbReference type="Gene3D" id="3.10.105.10">
    <property type="entry name" value="Dipeptide-binding Protein, Domain 3"/>
    <property type="match status" value="1"/>
</dbReference>
<comment type="similarity">
    <text evidence="1">Belongs to the bacterial solute-binding protein 5 family.</text>
</comment>
<dbReference type="InterPro" id="IPR039424">
    <property type="entry name" value="SBP_5"/>
</dbReference>
<dbReference type="KEGG" id="hau:Haur_3496"/>
<name>A9B3Z6_HERA2</name>
<keyword evidence="2" id="KW-0813">Transport</keyword>
<dbReference type="Pfam" id="PF00496">
    <property type="entry name" value="SBP_bac_5"/>
    <property type="match status" value="1"/>
</dbReference>
<dbReference type="GO" id="GO:1904680">
    <property type="term" value="F:peptide transmembrane transporter activity"/>
    <property type="evidence" value="ECO:0007669"/>
    <property type="project" value="TreeGrafter"/>
</dbReference>
<evidence type="ECO:0000256" key="2">
    <source>
        <dbReference type="ARBA" id="ARBA00022448"/>
    </source>
</evidence>
<evidence type="ECO:0000259" key="4">
    <source>
        <dbReference type="Pfam" id="PF00496"/>
    </source>
</evidence>
<dbReference type="PANTHER" id="PTHR30290:SF9">
    <property type="entry name" value="OLIGOPEPTIDE-BINDING PROTEIN APPA"/>
    <property type="match status" value="1"/>
</dbReference>
<dbReference type="InterPro" id="IPR000914">
    <property type="entry name" value="SBP_5_dom"/>
</dbReference>
<dbReference type="Gene3D" id="3.90.76.10">
    <property type="entry name" value="Dipeptide-binding Protein, Domain 1"/>
    <property type="match status" value="1"/>
</dbReference>
<dbReference type="BioCyc" id="HAUR316274:GHYA-3533-MONOMER"/>
<evidence type="ECO:0000256" key="3">
    <source>
        <dbReference type="ARBA" id="ARBA00022729"/>
    </source>
</evidence>
<evidence type="ECO:0000313" key="5">
    <source>
        <dbReference type="EMBL" id="ABX06132.1"/>
    </source>
</evidence>
<dbReference type="InParanoid" id="A9B3Z6"/>
<dbReference type="STRING" id="316274.Haur_3496"/>
<dbReference type="Proteomes" id="UP000000787">
    <property type="component" value="Chromosome"/>
</dbReference>
<accession>A9B3Z6</accession>
<keyword evidence="6" id="KW-1185">Reference proteome</keyword>
<feature type="domain" description="Solute-binding protein family 5" evidence="4">
    <location>
        <begin position="141"/>
        <end position="497"/>
    </location>
</feature>
<dbReference type="AlphaFoldDB" id="A9B3Z6"/>
<evidence type="ECO:0000313" key="6">
    <source>
        <dbReference type="Proteomes" id="UP000000787"/>
    </source>
</evidence>
<dbReference type="EMBL" id="CP000875">
    <property type="protein sequence ID" value="ABX06132.1"/>
    <property type="molecule type" value="Genomic_DNA"/>
</dbReference>
<protein>
    <submittedName>
        <fullName evidence="5">Extracellular solute-binding protein family 5</fullName>
    </submittedName>
</protein>
<dbReference type="eggNOG" id="COG0747">
    <property type="taxonomic scope" value="Bacteria"/>
</dbReference>
<dbReference type="CDD" id="cd08513">
    <property type="entry name" value="PBP2_thermophilic_Hb8_like"/>
    <property type="match status" value="1"/>
</dbReference>
<dbReference type="Gene3D" id="3.40.190.10">
    <property type="entry name" value="Periplasmic binding protein-like II"/>
    <property type="match status" value="1"/>
</dbReference>
<dbReference type="GO" id="GO:0015833">
    <property type="term" value="P:peptide transport"/>
    <property type="evidence" value="ECO:0007669"/>
    <property type="project" value="TreeGrafter"/>
</dbReference>
<organism evidence="5 6">
    <name type="scientific">Herpetosiphon aurantiacus (strain ATCC 23779 / DSM 785 / 114-95)</name>
    <dbReference type="NCBI Taxonomy" id="316274"/>
    <lineage>
        <taxon>Bacteria</taxon>
        <taxon>Bacillati</taxon>
        <taxon>Chloroflexota</taxon>
        <taxon>Chloroflexia</taxon>
        <taxon>Herpetosiphonales</taxon>
        <taxon>Herpetosiphonaceae</taxon>
        <taxon>Herpetosiphon</taxon>
    </lineage>
</organism>
<sequence>MLDLGLMLMKLRFSLALLLCFSLIGCSIEGGAPAGQPTVQVPTPLPTTNPATSNLWTLGLTEEPVDLYPYSYAFRGAAPLIELLYPAPLTVVAEAYTTTGVLERVPSFENGDVQYITTTVNLDANGVITTTQTETITSVRQLTVTYRWNKNLQWEDGQPLTAADSVFAYNLLRGSASTAQLATQSDLTADYVAIDQYTTRAYLPPERDDPNYLVTVWTPLPAHLFEGQPSAKEVSDRLAQSPVGYGPYTLKAWTAGTQLEFVRREGQTEQLPSTIIARLYPDIAMMRDDVLSGRVDVAWTEGSLEQLALDLKTDVQSKTLQLLQAPNPIWEHIDMNLAVVALQDIRMRQAIAHGFDREAISTTLYGTPKAVLHSWLAAESWAFDPTTVVSYTFDPALSRQLLDEMNYRDTNDDGLRERPDGTPFQLTLTTSAQTPIRQRLSEQFVSDMQAIGIDIKVEALSTTDLYSQQGPLFGRRFELALFGWLRSVDPDGAVLWSCAAIPNQINGYSGDNFTGWCMDTADRAIRTATSSLDPAVRKAAYSEQQQIFTRELPVLPVITRQTTVLLAPNVRGVQPQPLAPITWNVGAWQR</sequence>
<dbReference type="HOGENOM" id="CLU_017028_8_6_0"/>
<proteinExistence type="inferred from homology"/>
<evidence type="ECO:0000256" key="1">
    <source>
        <dbReference type="ARBA" id="ARBA00005695"/>
    </source>
</evidence>
<reference evidence="5 6" key="1">
    <citation type="journal article" date="2011" name="Stand. Genomic Sci.">
        <title>Complete genome sequence of the filamentous gliding predatory bacterium Herpetosiphon aurantiacus type strain (114-95(T)).</title>
        <authorList>
            <person name="Kiss H."/>
            <person name="Nett M."/>
            <person name="Domin N."/>
            <person name="Martin K."/>
            <person name="Maresca J.A."/>
            <person name="Copeland A."/>
            <person name="Lapidus A."/>
            <person name="Lucas S."/>
            <person name="Berry K.W."/>
            <person name="Glavina Del Rio T."/>
            <person name="Dalin E."/>
            <person name="Tice H."/>
            <person name="Pitluck S."/>
            <person name="Richardson P."/>
            <person name="Bruce D."/>
            <person name="Goodwin L."/>
            <person name="Han C."/>
            <person name="Detter J.C."/>
            <person name="Schmutz J."/>
            <person name="Brettin T."/>
            <person name="Land M."/>
            <person name="Hauser L."/>
            <person name="Kyrpides N.C."/>
            <person name="Ivanova N."/>
            <person name="Goker M."/>
            <person name="Woyke T."/>
            <person name="Klenk H.P."/>
            <person name="Bryant D.A."/>
        </authorList>
    </citation>
    <scope>NUCLEOTIDE SEQUENCE [LARGE SCALE GENOMIC DNA]</scope>
    <source>
        <strain evidence="6">ATCC 23779 / DSM 785 / 114-95</strain>
    </source>
</reference>
<dbReference type="SUPFAM" id="SSF53850">
    <property type="entry name" value="Periplasmic binding protein-like II"/>
    <property type="match status" value="1"/>
</dbReference>
<dbReference type="PANTHER" id="PTHR30290">
    <property type="entry name" value="PERIPLASMIC BINDING COMPONENT OF ABC TRANSPORTER"/>
    <property type="match status" value="1"/>
</dbReference>
<keyword evidence="3" id="KW-0732">Signal</keyword>
<gene>
    <name evidence="5" type="ordered locus">Haur_3496</name>
</gene>